<dbReference type="GO" id="GO:0000978">
    <property type="term" value="F:RNA polymerase II cis-regulatory region sequence-specific DNA binding"/>
    <property type="evidence" value="ECO:0007669"/>
    <property type="project" value="TreeGrafter"/>
</dbReference>
<dbReference type="GO" id="GO:0000981">
    <property type="term" value="F:DNA-binding transcription factor activity, RNA polymerase II-specific"/>
    <property type="evidence" value="ECO:0007669"/>
    <property type="project" value="InterPro"/>
</dbReference>
<keyword evidence="2 5" id="KW-0238">DNA-binding</keyword>
<dbReference type="GO" id="GO:0005634">
    <property type="term" value="C:nucleus"/>
    <property type="evidence" value="ECO:0007669"/>
    <property type="project" value="UniProtKB-SubCell"/>
</dbReference>
<dbReference type="PANTHER" id="PTHR24339:SF28">
    <property type="entry name" value="E5-RELATED"/>
    <property type="match status" value="1"/>
</dbReference>
<name>A0A819MY80_9BILA</name>
<feature type="domain" description="Homeobox" evidence="8">
    <location>
        <begin position="180"/>
        <end position="240"/>
    </location>
</feature>
<dbReference type="InterPro" id="IPR050877">
    <property type="entry name" value="EMX-VAX-Noto_Homeobox_TFs"/>
</dbReference>
<dbReference type="PANTHER" id="PTHR24339">
    <property type="entry name" value="HOMEOBOX PROTEIN EMX-RELATED"/>
    <property type="match status" value="1"/>
</dbReference>
<evidence type="ECO:0000256" key="1">
    <source>
        <dbReference type="ARBA" id="ARBA00004123"/>
    </source>
</evidence>
<feature type="chain" id="PRO_5032784536" description="Homeobox domain-containing protein" evidence="7">
    <location>
        <begin position="17"/>
        <end position="240"/>
    </location>
</feature>
<comment type="caution">
    <text evidence="9">The sequence shown here is derived from an EMBL/GenBank/DDBJ whole genome shotgun (WGS) entry which is preliminary data.</text>
</comment>
<dbReference type="EMBL" id="CAJOBB010002658">
    <property type="protein sequence ID" value="CAF3988112.1"/>
    <property type="molecule type" value="Genomic_DNA"/>
</dbReference>
<dbReference type="Pfam" id="PF00046">
    <property type="entry name" value="Homeodomain"/>
    <property type="match status" value="1"/>
</dbReference>
<keyword evidence="7" id="KW-0732">Signal</keyword>
<dbReference type="Gene3D" id="1.10.10.60">
    <property type="entry name" value="Homeodomain-like"/>
    <property type="match status" value="1"/>
</dbReference>
<comment type="subcellular location">
    <subcellularLocation>
        <location evidence="1 5 6">Nucleus</location>
    </subcellularLocation>
</comment>
<dbReference type="PROSITE" id="PS50071">
    <property type="entry name" value="HOMEOBOX_2"/>
    <property type="match status" value="1"/>
</dbReference>
<evidence type="ECO:0000256" key="3">
    <source>
        <dbReference type="ARBA" id="ARBA00023155"/>
    </source>
</evidence>
<evidence type="ECO:0000256" key="4">
    <source>
        <dbReference type="ARBA" id="ARBA00023242"/>
    </source>
</evidence>
<protein>
    <recommendedName>
        <fullName evidence="8">Homeobox domain-containing protein</fullName>
    </recommendedName>
</protein>
<dbReference type="AlphaFoldDB" id="A0A819MY80"/>
<evidence type="ECO:0000259" key="8">
    <source>
        <dbReference type="PROSITE" id="PS50071"/>
    </source>
</evidence>
<evidence type="ECO:0000256" key="6">
    <source>
        <dbReference type="RuleBase" id="RU000682"/>
    </source>
</evidence>
<dbReference type="Proteomes" id="UP000663868">
    <property type="component" value="Unassembled WGS sequence"/>
</dbReference>
<dbReference type="SMART" id="SM00389">
    <property type="entry name" value="HOX"/>
    <property type="match status" value="1"/>
</dbReference>
<keyword evidence="3 5" id="KW-0371">Homeobox</keyword>
<dbReference type="SUPFAM" id="SSF46689">
    <property type="entry name" value="Homeodomain-like"/>
    <property type="match status" value="1"/>
</dbReference>
<dbReference type="InterPro" id="IPR001356">
    <property type="entry name" value="HD"/>
</dbReference>
<dbReference type="PROSITE" id="PS00027">
    <property type="entry name" value="HOMEOBOX_1"/>
    <property type="match status" value="1"/>
</dbReference>
<organism evidence="9 10">
    <name type="scientific">Adineta steineri</name>
    <dbReference type="NCBI Taxonomy" id="433720"/>
    <lineage>
        <taxon>Eukaryota</taxon>
        <taxon>Metazoa</taxon>
        <taxon>Spiralia</taxon>
        <taxon>Gnathifera</taxon>
        <taxon>Rotifera</taxon>
        <taxon>Eurotatoria</taxon>
        <taxon>Bdelloidea</taxon>
        <taxon>Adinetida</taxon>
        <taxon>Adinetidae</taxon>
        <taxon>Adineta</taxon>
    </lineage>
</organism>
<proteinExistence type="predicted"/>
<reference evidence="9" key="1">
    <citation type="submission" date="2021-02" db="EMBL/GenBank/DDBJ databases">
        <authorList>
            <person name="Nowell W R."/>
        </authorList>
    </citation>
    <scope>NUCLEOTIDE SEQUENCE</scope>
</reference>
<dbReference type="InterPro" id="IPR009057">
    <property type="entry name" value="Homeodomain-like_sf"/>
</dbReference>
<dbReference type="GO" id="GO:0007417">
    <property type="term" value="P:central nervous system development"/>
    <property type="evidence" value="ECO:0007669"/>
    <property type="project" value="TreeGrafter"/>
</dbReference>
<dbReference type="InterPro" id="IPR017970">
    <property type="entry name" value="Homeobox_CS"/>
</dbReference>
<evidence type="ECO:0000313" key="9">
    <source>
        <dbReference type="EMBL" id="CAF3988112.1"/>
    </source>
</evidence>
<accession>A0A819MY80</accession>
<feature type="signal peptide" evidence="7">
    <location>
        <begin position="1"/>
        <end position="16"/>
    </location>
</feature>
<keyword evidence="4 5" id="KW-0539">Nucleus</keyword>
<dbReference type="GO" id="GO:0030182">
    <property type="term" value="P:neuron differentiation"/>
    <property type="evidence" value="ECO:0007669"/>
    <property type="project" value="TreeGrafter"/>
</dbReference>
<gene>
    <name evidence="9" type="ORF">KXQ929_LOCUS27741</name>
</gene>
<evidence type="ECO:0000256" key="2">
    <source>
        <dbReference type="ARBA" id="ARBA00023125"/>
    </source>
</evidence>
<dbReference type="CDD" id="cd00086">
    <property type="entry name" value="homeodomain"/>
    <property type="match status" value="1"/>
</dbReference>
<sequence length="240" mass="27817">MFVALSLVLLIIEVKSQGPFQDNRHIQCYSCGDCPEPFFFIHAQTTITPPDAGQCMKTVVNRPTTNRLLVSKGFTPLTRPSLFLIVTPSSKQTIRELQYPSATSVGLQKRVESPNVYTSPPFKYLKTFKKFIKSDDSFSYISDSYYCPVHNPVPPPPSVGYCTFQQPYSYYYPVTIPQQQVRPEKTRRFSPEQIHILEEHFYKVDKYVSKTTIDDLSTRTQLTLAQIRVWFNNKRTRERH</sequence>
<evidence type="ECO:0000313" key="10">
    <source>
        <dbReference type="Proteomes" id="UP000663868"/>
    </source>
</evidence>
<evidence type="ECO:0000256" key="7">
    <source>
        <dbReference type="SAM" id="SignalP"/>
    </source>
</evidence>
<evidence type="ECO:0000256" key="5">
    <source>
        <dbReference type="PROSITE-ProRule" id="PRU00108"/>
    </source>
</evidence>